<gene>
    <name evidence="2" type="ORF">QR685DRAFT_508489</name>
</gene>
<protein>
    <recommendedName>
        <fullName evidence="4">Questionable protein</fullName>
    </recommendedName>
</protein>
<evidence type="ECO:0000256" key="1">
    <source>
        <dbReference type="SAM" id="MobiDB-lite"/>
    </source>
</evidence>
<proteinExistence type="predicted"/>
<evidence type="ECO:0008006" key="4">
    <source>
        <dbReference type="Google" id="ProtNLM"/>
    </source>
</evidence>
<name>A0ABR3D0U9_NEUIN</name>
<evidence type="ECO:0000313" key="2">
    <source>
        <dbReference type="EMBL" id="KAL0465291.1"/>
    </source>
</evidence>
<comment type="caution">
    <text evidence="2">The sequence shown here is derived from an EMBL/GenBank/DDBJ whole genome shotgun (WGS) entry which is preliminary data.</text>
</comment>
<feature type="compositionally biased region" description="Basic and acidic residues" evidence="1">
    <location>
        <begin position="135"/>
        <end position="162"/>
    </location>
</feature>
<organism evidence="2 3">
    <name type="scientific">Neurospora intermedia</name>
    <dbReference type="NCBI Taxonomy" id="5142"/>
    <lineage>
        <taxon>Eukaryota</taxon>
        <taxon>Fungi</taxon>
        <taxon>Dikarya</taxon>
        <taxon>Ascomycota</taxon>
        <taxon>Pezizomycotina</taxon>
        <taxon>Sordariomycetes</taxon>
        <taxon>Sordariomycetidae</taxon>
        <taxon>Sordariales</taxon>
        <taxon>Sordariaceae</taxon>
        <taxon>Neurospora</taxon>
    </lineage>
</organism>
<evidence type="ECO:0000313" key="3">
    <source>
        <dbReference type="Proteomes" id="UP001451303"/>
    </source>
</evidence>
<keyword evidence="3" id="KW-1185">Reference proteome</keyword>
<accession>A0ABR3D0U9</accession>
<reference evidence="2 3" key="1">
    <citation type="submission" date="2023-09" db="EMBL/GenBank/DDBJ databases">
        <title>Multi-omics analysis of a traditional fermented food reveals byproduct-associated fungal strains for waste-to-food upcycling.</title>
        <authorList>
            <consortium name="Lawrence Berkeley National Laboratory"/>
            <person name="Rekdal V.M."/>
            <person name="Villalobos-Escobedo J.M."/>
            <person name="Rodriguez-Valeron N."/>
            <person name="Garcia M.O."/>
            <person name="Vasquez D.P."/>
            <person name="Damayanti I."/>
            <person name="Sorensen P.M."/>
            <person name="Baidoo E.E."/>
            <person name="De Carvalho A.C."/>
            <person name="Riley R."/>
            <person name="Lipzen A."/>
            <person name="He G."/>
            <person name="Yan M."/>
            <person name="Haridas S."/>
            <person name="Daum C."/>
            <person name="Yoshinaga Y."/>
            <person name="Ng V."/>
            <person name="Grigoriev I.V."/>
            <person name="Munk R."/>
            <person name="Nuraida L."/>
            <person name="Wijaya C.H."/>
            <person name="Morales P.-C."/>
            <person name="Keasling J.D."/>
        </authorList>
    </citation>
    <scope>NUCLEOTIDE SEQUENCE [LARGE SCALE GENOMIC DNA]</scope>
    <source>
        <strain evidence="2 3">FGSC 2613</strain>
    </source>
</reference>
<dbReference type="EMBL" id="JAVLET010000018">
    <property type="protein sequence ID" value="KAL0465291.1"/>
    <property type="molecule type" value="Genomic_DNA"/>
</dbReference>
<sequence>MSNVPKKWKNITRRRGDQHLSMIINESPTSYRSFAVSLGLFGLLTPALNTNTQLHLTSLVNTTVKMCIVKEVRLARDETKVSVAGWMHPIERRRFKDCGKEDCYDSTHCTDKRAKDLKEVKWWTPADGYDYVGGEEDRQRHEREQEEKEREQEKDGEVSRAA</sequence>
<dbReference type="Proteomes" id="UP001451303">
    <property type="component" value="Unassembled WGS sequence"/>
</dbReference>
<feature type="region of interest" description="Disordered" evidence="1">
    <location>
        <begin position="127"/>
        <end position="162"/>
    </location>
</feature>